<evidence type="ECO:0000256" key="1">
    <source>
        <dbReference type="SAM" id="Coils"/>
    </source>
</evidence>
<evidence type="ECO:0000256" key="2">
    <source>
        <dbReference type="SAM" id="Phobius"/>
    </source>
</evidence>
<keyword evidence="2" id="KW-0472">Membrane</keyword>
<keyword evidence="3" id="KW-1185">Reference proteome</keyword>
<name>A0A915NXG0_9BILA</name>
<evidence type="ECO:0000313" key="4">
    <source>
        <dbReference type="WBParaSite" id="scf7180000421617.g7393"/>
    </source>
</evidence>
<accession>A0A915NXG0</accession>
<sequence length="288" mass="34981">MTECCLNCKYYLNKLKNKEEHIEDLGEEDEKRENLLYSLEQEVKQLKEFIDSLNERKSEIEQISHYQQNIQSTSPHLIPQKINNNNYYSPIPKVFPKNNEGIFNWSDKYNYYMKKEENNLFKEEKNIKIENEEEEEEKDFGYLNKELSKYKEDFDKNEENLSFENLKENKQIISEWMEIFGDENLFKEEEKGGEENRNKIILKEEEEENDFELIENQQEEFINQEISNNNWTKKFKRFFKVMFILFIIFCFFLPNVLSLCGFDIIDNENGQFFPALYFPIIDVELSEF</sequence>
<dbReference type="AlphaFoldDB" id="A0A915NXG0"/>
<keyword evidence="1" id="KW-0175">Coiled coil</keyword>
<organism evidence="3 4">
    <name type="scientific">Meloidogyne floridensis</name>
    <dbReference type="NCBI Taxonomy" id="298350"/>
    <lineage>
        <taxon>Eukaryota</taxon>
        <taxon>Metazoa</taxon>
        <taxon>Ecdysozoa</taxon>
        <taxon>Nematoda</taxon>
        <taxon>Chromadorea</taxon>
        <taxon>Rhabditida</taxon>
        <taxon>Tylenchina</taxon>
        <taxon>Tylenchomorpha</taxon>
        <taxon>Tylenchoidea</taxon>
        <taxon>Meloidogynidae</taxon>
        <taxon>Meloidogyninae</taxon>
        <taxon>Meloidogyne</taxon>
    </lineage>
</organism>
<keyword evidence="2" id="KW-1133">Transmembrane helix</keyword>
<feature type="coiled-coil region" evidence="1">
    <location>
        <begin position="36"/>
        <end position="63"/>
    </location>
</feature>
<dbReference type="WBParaSite" id="scf7180000421617.g7393">
    <property type="protein sequence ID" value="scf7180000421617.g7393"/>
    <property type="gene ID" value="scf7180000421617.g7393"/>
</dbReference>
<keyword evidence="2" id="KW-0812">Transmembrane</keyword>
<evidence type="ECO:0000313" key="3">
    <source>
        <dbReference type="Proteomes" id="UP000887560"/>
    </source>
</evidence>
<feature type="transmembrane region" description="Helical" evidence="2">
    <location>
        <begin position="241"/>
        <end position="265"/>
    </location>
</feature>
<dbReference type="Proteomes" id="UP000887560">
    <property type="component" value="Unplaced"/>
</dbReference>
<proteinExistence type="predicted"/>
<protein>
    <submittedName>
        <fullName evidence="4">Transmembrane protein</fullName>
    </submittedName>
</protein>
<reference evidence="4" key="1">
    <citation type="submission" date="2022-11" db="UniProtKB">
        <authorList>
            <consortium name="WormBaseParasite"/>
        </authorList>
    </citation>
    <scope>IDENTIFICATION</scope>
</reference>